<dbReference type="PROSITE" id="PS51352">
    <property type="entry name" value="THIOREDOXIN_2"/>
    <property type="match status" value="1"/>
</dbReference>
<evidence type="ECO:0000313" key="8">
    <source>
        <dbReference type="Proteomes" id="UP001207918"/>
    </source>
</evidence>
<dbReference type="InterPro" id="IPR029759">
    <property type="entry name" value="GPX_AS"/>
</dbReference>
<evidence type="ECO:0000259" key="6">
    <source>
        <dbReference type="PROSITE" id="PS51352"/>
    </source>
</evidence>
<organism evidence="7 8">
    <name type="scientific">Fodinibius salsisoli</name>
    <dbReference type="NCBI Taxonomy" id="2820877"/>
    <lineage>
        <taxon>Bacteria</taxon>
        <taxon>Pseudomonadati</taxon>
        <taxon>Balneolota</taxon>
        <taxon>Balneolia</taxon>
        <taxon>Balneolales</taxon>
        <taxon>Balneolaceae</taxon>
        <taxon>Fodinibius</taxon>
    </lineage>
</organism>
<evidence type="ECO:0000256" key="2">
    <source>
        <dbReference type="ARBA" id="ARBA00022559"/>
    </source>
</evidence>
<sequence>MKTLGLLIIFSFASLAFMNGSNDSVYNYNLSDIDGEETSLGKYEGKVLLIVNTASECGFTPQYEGLQAIYEDYQDEGLVVLGFPANNFGGQEPGTEKEIKRFCKINYDVSFPMFSKVSVKGEEQHPLFKYLTTAQNPDFTGTIKWNFEKFLVDKNGKLIRRFRSDVEPKNNTILKAIESALDS</sequence>
<dbReference type="Pfam" id="PF00255">
    <property type="entry name" value="GSHPx"/>
    <property type="match status" value="1"/>
</dbReference>
<evidence type="ECO:0000256" key="4">
    <source>
        <dbReference type="RuleBase" id="RU000499"/>
    </source>
</evidence>
<dbReference type="PANTHER" id="PTHR11592">
    <property type="entry name" value="GLUTATHIONE PEROXIDASE"/>
    <property type="match status" value="1"/>
</dbReference>
<dbReference type="CDD" id="cd00340">
    <property type="entry name" value="GSH_Peroxidase"/>
    <property type="match status" value="1"/>
</dbReference>
<reference evidence="7 8" key="1">
    <citation type="submission" date="2021-03" db="EMBL/GenBank/DDBJ databases">
        <title>Aliifodinibius sp. nov., a new bacterium isolated from saline soil.</title>
        <authorList>
            <person name="Galisteo C."/>
            <person name="De La Haba R."/>
            <person name="Sanchez-Porro C."/>
            <person name="Ventosa A."/>
        </authorList>
    </citation>
    <scope>NUCLEOTIDE SEQUENCE [LARGE SCALE GENOMIC DNA]</scope>
    <source>
        <strain evidence="7 8">1BSP15-2V2</strain>
    </source>
</reference>
<dbReference type="RefSeq" id="WP_286670446.1">
    <property type="nucleotide sequence ID" value="NZ_JAGGJA010000001.1"/>
</dbReference>
<evidence type="ECO:0000313" key="7">
    <source>
        <dbReference type="EMBL" id="MCW9705742.1"/>
    </source>
</evidence>
<gene>
    <name evidence="7" type="ORF">J6I44_02695</name>
</gene>
<dbReference type="PANTHER" id="PTHR11592:SF78">
    <property type="entry name" value="GLUTATHIONE PEROXIDASE"/>
    <property type="match status" value="1"/>
</dbReference>
<dbReference type="EMBL" id="JAGGJA010000001">
    <property type="protein sequence ID" value="MCW9705742.1"/>
    <property type="molecule type" value="Genomic_DNA"/>
</dbReference>
<feature type="signal peptide" evidence="5">
    <location>
        <begin position="1"/>
        <end position="18"/>
    </location>
</feature>
<feature type="chain" id="PRO_5046742682" description="Glutathione peroxidase" evidence="5">
    <location>
        <begin position="19"/>
        <end position="183"/>
    </location>
</feature>
<dbReference type="Proteomes" id="UP001207918">
    <property type="component" value="Unassembled WGS sequence"/>
</dbReference>
<comment type="similarity">
    <text evidence="1 4">Belongs to the glutathione peroxidase family.</text>
</comment>
<dbReference type="InterPro" id="IPR013766">
    <property type="entry name" value="Thioredoxin_domain"/>
</dbReference>
<dbReference type="Gene3D" id="3.40.30.10">
    <property type="entry name" value="Glutaredoxin"/>
    <property type="match status" value="1"/>
</dbReference>
<keyword evidence="3 4" id="KW-0560">Oxidoreductase</keyword>
<protein>
    <recommendedName>
        <fullName evidence="4">Glutathione peroxidase</fullName>
    </recommendedName>
</protein>
<name>A0ABT3PII9_9BACT</name>
<dbReference type="PROSITE" id="PS51355">
    <property type="entry name" value="GLUTATHIONE_PEROXID_3"/>
    <property type="match status" value="1"/>
</dbReference>
<feature type="domain" description="Thioredoxin" evidence="6">
    <location>
        <begin position="19"/>
        <end position="182"/>
    </location>
</feature>
<evidence type="ECO:0000256" key="5">
    <source>
        <dbReference type="SAM" id="SignalP"/>
    </source>
</evidence>
<dbReference type="PROSITE" id="PS00460">
    <property type="entry name" value="GLUTATHIONE_PEROXID_1"/>
    <property type="match status" value="1"/>
</dbReference>
<dbReference type="InterPro" id="IPR036249">
    <property type="entry name" value="Thioredoxin-like_sf"/>
</dbReference>
<dbReference type="SUPFAM" id="SSF52833">
    <property type="entry name" value="Thioredoxin-like"/>
    <property type="match status" value="1"/>
</dbReference>
<accession>A0ABT3PII9</accession>
<keyword evidence="5" id="KW-0732">Signal</keyword>
<evidence type="ECO:0000256" key="3">
    <source>
        <dbReference type="ARBA" id="ARBA00023002"/>
    </source>
</evidence>
<dbReference type="PRINTS" id="PR01011">
    <property type="entry name" value="GLUTPROXDASE"/>
</dbReference>
<evidence type="ECO:0000256" key="1">
    <source>
        <dbReference type="ARBA" id="ARBA00006926"/>
    </source>
</evidence>
<keyword evidence="2 4" id="KW-0575">Peroxidase</keyword>
<dbReference type="InterPro" id="IPR000889">
    <property type="entry name" value="Glutathione_peroxidase"/>
</dbReference>
<comment type="caution">
    <text evidence="7">The sequence shown here is derived from an EMBL/GenBank/DDBJ whole genome shotgun (WGS) entry which is preliminary data.</text>
</comment>
<dbReference type="GO" id="GO:0004601">
    <property type="term" value="F:peroxidase activity"/>
    <property type="evidence" value="ECO:0007669"/>
    <property type="project" value="UniProtKB-KW"/>
</dbReference>
<proteinExistence type="inferred from homology"/>
<dbReference type="PIRSF" id="PIRSF000303">
    <property type="entry name" value="Glutathion_perox"/>
    <property type="match status" value="1"/>
</dbReference>
<keyword evidence="8" id="KW-1185">Reference proteome</keyword>